<feature type="domain" description="DUF4261" evidence="2">
    <location>
        <begin position="221"/>
        <end position="297"/>
    </location>
</feature>
<reference evidence="3 4" key="1">
    <citation type="submission" date="2020-04" db="EMBL/GenBank/DDBJ databases">
        <title>Hymenobacter polaris sp. nov., isolated from Arctic soil.</title>
        <authorList>
            <person name="Dahal R.H."/>
        </authorList>
    </citation>
    <scope>NUCLEOTIDE SEQUENCE [LARGE SCALE GENOMIC DNA]</scope>
    <source>
        <strain evidence="3 4">RP-2-7</strain>
    </source>
</reference>
<evidence type="ECO:0000313" key="3">
    <source>
        <dbReference type="EMBL" id="NML65598.1"/>
    </source>
</evidence>
<dbReference type="Proteomes" id="UP000559626">
    <property type="component" value="Unassembled WGS sequence"/>
</dbReference>
<accession>A0A7Y0ADZ9</accession>
<feature type="region of interest" description="Disordered" evidence="1">
    <location>
        <begin position="1"/>
        <end position="33"/>
    </location>
</feature>
<name>A0A7Y0ADZ9_9BACT</name>
<evidence type="ECO:0000259" key="2">
    <source>
        <dbReference type="Pfam" id="PF14080"/>
    </source>
</evidence>
<protein>
    <submittedName>
        <fullName evidence="3">DUF4261 domain-containing protein</fullName>
    </submittedName>
</protein>
<proteinExistence type="predicted"/>
<dbReference type="EMBL" id="JABBGH010000001">
    <property type="protein sequence ID" value="NML65598.1"/>
    <property type="molecule type" value="Genomic_DNA"/>
</dbReference>
<evidence type="ECO:0000256" key="1">
    <source>
        <dbReference type="SAM" id="MobiDB-lite"/>
    </source>
</evidence>
<dbReference type="AlphaFoldDB" id="A0A7Y0ADZ9"/>
<organism evidence="3 4">
    <name type="scientific">Hymenobacter polaris</name>
    <dbReference type="NCBI Taxonomy" id="2682546"/>
    <lineage>
        <taxon>Bacteria</taxon>
        <taxon>Pseudomonadati</taxon>
        <taxon>Bacteroidota</taxon>
        <taxon>Cytophagia</taxon>
        <taxon>Cytophagales</taxon>
        <taxon>Hymenobacteraceae</taxon>
        <taxon>Hymenobacter</taxon>
    </lineage>
</organism>
<dbReference type="Pfam" id="PF14080">
    <property type="entry name" value="DUF4261"/>
    <property type="match status" value="1"/>
</dbReference>
<keyword evidence="4" id="KW-1185">Reference proteome</keyword>
<dbReference type="RefSeq" id="WP_169530891.1">
    <property type="nucleotide sequence ID" value="NZ_JABBGH010000001.1"/>
</dbReference>
<evidence type="ECO:0000313" key="4">
    <source>
        <dbReference type="Proteomes" id="UP000559626"/>
    </source>
</evidence>
<gene>
    <name evidence="3" type="ORF">HHL22_10310</name>
</gene>
<sequence>MAASRMRSRNAPPPVMGFLDRFRPTPPEPEPEEPLFNAPSLLSLKLLFTEKPVVDAQAILAALRRTYPRVEPPPGEGPLLFFFPEVEVEFTDGRLPAQCTIMQPDDSAPGVVIAPEALQQNWDWPEAAATAESCRYELLLVDLLSRPLAYPIRTELFMNFVVAVIQATRPQVVYAQTSQKLLQPAALVQQWTGPDKQPLAALVQVRLFNISNGQPAETVLDTLGLHALGLPDVQVHTIGFDPSAVAGLLWNYAYYLFQHGDIIANGNTIAGLEPGSRWVCDREMALVGPERMVLNIQPD</sequence>
<comment type="caution">
    <text evidence="3">The sequence shown here is derived from an EMBL/GenBank/DDBJ whole genome shotgun (WGS) entry which is preliminary data.</text>
</comment>
<dbReference type="InterPro" id="IPR025357">
    <property type="entry name" value="DUF4261"/>
</dbReference>